<feature type="non-terminal residue" evidence="1">
    <location>
        <position position="1"/>
    </location>
</feature>
<evidence type="ECO:0000313" key="1">
    <source>
        <dbReference type="EMBL" id="GAI87424.1"/>
    </source>
</evidence>
<protein>
    <submittedName>
        <fullName evidence="1">Uncharacterized protein</fullName>
    </submittedName>
</protein>
<reference evidence="1" key="1">
    <citation type="journal article" date="2014" name="Front. Microbiol.">
        <title>High frequency of phylogenetically diverse reductive dehalogenase-homologous genes in deep subseafloor sedimentary metagenomes.</title>
        <authorList>
            <person name="Kawai M."/>
            <person name="Futagami T."/>
            <person name="Toyoda A."/>
            <person name="Takaki Y."/>
            <person name="Nishi S."/>
            <person name="Hori S."/>
            <person name="Arai W."/>
            <person name="Tsubouchi T."/>
            <person name="Morono Y."/>
            <person name="Uchiyama I."/>
            <person name="Ito T."/>
            <person name="Fujiyama A."/>
            <person name="Inagaki F."/>
            <person name="Takami H."/>
        </authorList>
    </citation>
    <scope>NUCLEOTIDE SEQUENCE</scope>
    <source>
        <strain evidence="1">Expedition CK06-06</strain>
    </source>
</reference>
<sequence length="63" mass="7456">TETKLLKLYTQACTLKLFDAKYDLSKWMYEQFEKKTVGSLADDEMVEAVRMMGEKIKEKENEK</sequence>
<gene>
    <name evidence="1" type="ORF">S12H4_13130</name>
</gene>
<dbReference type="EMBL" id="BARW01006253">
    <property type="protein sequence ID" value="GAI87424.1"/>
    <property type="molecule type" value="Genomic_DNA"/>
</dbReference>
<comment type="caution">
    <text evidence="1">The sequence shown here is derived from an EMBL/GenBank/DDBJ whole genome shotgun (WGS) entry which is preliminary data.</text>
</comment>
<organism evidence="1">
    <name type="scientific">marine sediment metagenome</name>
    <dbReference type="NCBI Taxonomy" id="412755"/>
    <lineage>
        <taxon>unclassified sequences</taxon>
        <taxon>metagenomes</taxon>
        <taxon>ecological metagenomes</taxon>
    </lineage>
</organism>
<accession>X1U547</accession>
<proteinExistence type="predicted"/>
<dbReference type="AlphaFoldDB" id="X1U547"/>
<name>X1U547_9ZZZZ</name>